<keyword evidence="3" id="KW-1185">Reference proteome</keyword>
<dbReference type="PANTHER" id="PTHR43861">
    <property type="entry name" value="TRANS-ACONITATE 2-METHYLTRANSFERASE-RELATED"/>
    <property type="match status" value="1"/>
</dbReference>
<dbReference type="SUPFAM" id="SSF53335">
    <property type="entry name" value="S-adenosyl-L-methionine-dependent methyltransferases"/>
    <property type="match status" value="1"/>
</dbReference>
<dbReference type="RefSeq" id="WP_106287646.1">
    <property type="nucleotide sequence ID" value="NZ_CAWNTC010000216.1"/>
</dbReference>
<dbReference type="Pfam" id="PF08241">
    <property type="entry name" value="Methyltransf_11"/>
    <property type="match status" value="1"/>
</dbReference>
<reference evidence="2 3" key="2">
    <citation type="submission" date="2018-03" db="EMBL/GenBank/DDBJ databases">
        <title>The ancient ancestry and fast evolution of plastids.</title>
        <authorList>
            <person name="Moore K.R."/>
            <person name="Magnabosco C."/>
            <person name="Momper L."/>
            <person name="Gold D.A."/>
            <person name="Bosak T."/>
            <person name="Fournier G.P."/>
        </authorList>
    </citation>
    <scope>NUCLEOTIDE SEQUENCE [LARGE SCALE GENOMIC DNA]</scope>
    <source>
        <strain evidence="2 3">CCAP 1448/3</strain>
    </source>
</reference>
<dbReference type="AlphaFoldDB" id="A0A2T1C7H2"/>
<reference evidence="2 3" key="1">
    <citation type="submission" date="2018-02" db="EMBL/GenBank/DDBJ databases">
        <authorList>
            <person name="Cohen D.B."/>
            <person name="Kent A.D."/>
        </authorList>
    </citation>
    <scope>NUCLEOTIDE SEQUENCE [LARGE SCALE GENOMIC DNA]</scope>
    <source>
        <strain evidence="2 3">CCAP 1448/3</strain>
    </source>
</reference>
<gene>
    <name evidence="2" type="ORF">C7B64_05485</name>
</gene>
<name>A0A2T1C7H2_9CYAN</name>
<evidence type="ECO:0000313" key="2">
    <source>
        <dbReference type="EMBL" id="PSB04087.1"/>
    </source>
</evidence>
<dbReference type="OrthoDB" id="517750at2"/>
<dbReference type="GO" id="GO:0008757">
    <property type="term" value="F:S-adenosylmethionine-dependent methyltransferase activity"/>
    <property type="evidence" value="ECO:0007669"/>
    <property type="project" value="InterPro"/>
</dbReference>
<dbReference type="EMBL" id="PVWJ01000018">
    <property type="protein sequence ID" value="PSB04087.1"/>
    <property type="molecule type" value="Genomic_DNA"/>
</dbReference>
<comment type="caution">
    <text evidence="2">The sequence shown here is derived from an EMBL/GenBank/DDBJ whole genome shotgun (WGS) entry which is preliminary data.</text>
</comment>
<sequence length="235" mass="26345">MSKDILVKSYDRLYAEEKICFAEMPTRFPRHRNEALVKLASSGHRVLEIGCGGGNVLYNLRDRFEEIYGIEISSTRADKLQKAADTCGLNLHILVGNIEEGLDFPDGFFDVILWADVIEHVVDLWSAMTEIKRLLAQGGRFVTCTPNIAECRRRLTLLTGRFPSTAGKDEGLSVRPGELFDGGHLHYFTFSSLSKLYRKYNIEPVEYLGFGNLGRFHNLYPPLLSGAVGISGIKN</sequence>
<accession>A0A2T1C7H2</accession>
<proteinExistence type="predicted"/>
<dbReference type="Gene3D" id="3.40.50.150">
    <property type="entry name" value="Vaccinia Virus protein VP39"/>
    <property type="match status" value="1"/>
</dbReference>
<evidence type="ECO:0000313" key="3">
    <source>
        <dbReference type="Proteomes" id="UP000238762"/>
    </source>
</evidence>
<dbReference type="InterPro" id="IPR029063">
    <property type="entry name" value="SAM-dependent_MTases_sf"/>
</dbReference>
<evidence type="ECO:0000259" key="1">
    <source>
        <dbReference type="Pfam" id="PF08241"/>
    </source>
</evidence>
<dbReference type="CDD" id="cd02440">
    <property type="entry name" value="AdoMet_MTases"/>
    <property type="match status" value="1"/>
</dbReference>
<organism evidence="2 3">
    <name type="scientific">Merismopedia glauca CCAP 1448/3</name>
    <dbReference type="NCBI Taxonomy" id="1296344"/>
    <lineage>
        <taxon>Bacteria</taxon>
        <taxon>Bacillati</taxon>
        <taxon>Cyanobacteriota</taxon>
        <taxon>Cyanophyceae</taxon>
        <taxon>Synechococcales</taxon>
        <taxon>Merismopediaceae</taxon>
        <taxon>Merismopedia</taxon>
    </lineage>
</organism>
<feature type="domain" description="Methyltransferase type 11" evidence="1">
    <location>
        <begin position="47"/>
        <end position="142"/>
    </location>
</feature>
<dbReference type="Proteomes" id="UP000238762">
    <property type="component" value="Unassembled WGS sequence"/>
</dbReference>
<dbReference type="InterPro" id="IPR013216">
    <property type="entry name" value="Methyltransf_11"/>
</dbReference>
<protein>
    <recommendedName>
        <fullName evidence="1">Methyltransferase type 11 domain-containing protein</fullName>
    </recommendedName>
</protein>